<name>A0A232FGP0_9HYME</name>
<evidence type="ECO:0000313" key="2">
    <source>
        <dbReference type="EMBL" id="OXU29936.1"/>
    </source>
</evidence>
<sequence length="292" mass="33150">MKTFAIVLVLGLAWQVSRAFDPTNVETCLVDNGLTKSADDVALVDCIGKPEGVDKLKDAPKEKLNAALACMFRKEYKDATLFDMLKLLTVMDDKMPEDQNQKLRDTLNACVEQAKGNDAELLNCVKAVDSPFDYFIATLRDLDEQFINFCFPRCGVKICKLLVFFSHKTCSNTKNKKIKHKYGKQIEEIKRMPRDKFTCLTACRLNHKDDPKQIFYNMIAAGVKQKPDLPEDKRTEMKNILDNCNTEGYKTVEMTSVLEKSIAELAPKLAETYKLLKCVNFLEAPISDILRP</sequence>
<gene>
    <name evidence="2" type="ORF">TSAR_011139</name>
</gene>
<dbReference type="EMBL" id="NNAY01000218">
    <property type="protein sequence ID" value="OXU29936.1"/>
    <property type="molecule type" value="Genomic_DNA"/>
</dbReference>
<accession>A0A232FGP0</accession>
<feature type="signal peptide" evidence="1">
    <location>
        <begin position="1"/>
        <end position="19"/>
    </location>
</feature>
<organism evidence="2 3">
    <name type="scientific">Trichomalopsis sarcophagae</name>
    <dbReference type="NCBI Taxonomy" id="543379"/>
    <lineage>
        <taxon>Eukaryota</taxon>
        <taxon>Metazoa</taxon>
        <taxon>Ecdysozoa</taxon>
        <taxon>Arthropoda</taxon>
        <taxon>Hexapoda</taxon>
        <taxon>Insecta</taxon>
        <taxon>Pterygota</taxon>
        <taxon>Neoptera</taxon>
        <taxon>Endopterygota</taxon>
        <taxon>Hymenoptera</taxon>
        <taxon>Apocrita</taxon>
        <taxon>Proctotrupomorpha</taxon>
        <taxon>Chalcidoidea</taxon>
        <taxon>Pteromalidae</taxon>
        <taxon>Pteromalinae</taxon>
        <taxon>Trichomalopsis</taxon>
    </lineage>
</organism>
<feature type="chain" id="PRO_5012511544" evidence="1">
    <location>
        <begin position="20"/>
        <end position="292"/>
    </location>
</feature>
<comment type="caution">
    <text evidence="2">The sequence shown here is derived from an EMBL/GenBank/DDBJ whole genome shotgun (WGS) entry which is preliminary data.</text>
</comment>
<evidence type="ECO:0000256" key="1">
    <source>
        <dbReference type="SAM" id="SignalP"/>
    </source>
</evidence>
<keyword evidence="1" id="KW-0732">Signal</keyword>
<proteinExistence type="predicted"/>
<dbReference type="Proteomes" id="UP000215335">
    <property type="component" value="Unassembled WGS sequence"/>
</dbReference>
<dbReference type="AlphaFoldDB" id="A0A232FGP0"/>
<evidence type="ECO:0000313" key="3">
    <source>
        <dbReference type="Proteomes" id="UP000215335"/>
    </source>
</evidence>
<protein>
    <submittedName>
        <fullName evidence="2">Uncharacterized protein</fullName>
    </submittedName>
</protein>
<reference evidence="2 3" key="1">
    <citation type="journal article" date="2017" name="Curr. Biol.">
        <title>The Evolution of Venom by Co-option of Single-Copy Genes.</title>
        <authorList>
            <person name="Martinson E.O."/>
            <person name="Mrinalini"/>
            <person name="Kelkar Y.D."/>
            <person name="Chang C.H."/>
            <person name="Werren J.H."/>
        </authorList>
    </citation>
    <scope>NUCLEOTIDE SEQUENCE [LARGE SCALE GENOMIC DNA]</scope>
    <source>
        <strain evidence="2 3">Alberta</strain>
        <tissue evidence="2">Whole body</tissue>
    </source>
</reference>
<keyword evidence="3" id="KW-1185">Reference proteome</keyword>